<dbReference type="GO" id="GO:0045892">
    <property type="term" value="P:negative regulation of DNA-templated transcription"/>
    <property type="evidence" value="ECO:0007669"/>
    <property type="project" value="TreeGrafter"/>
</dbReference>
<dbReference type="InterPro" id="IPR050707">
    <property type="entry name" value="HTH_MetabolicPath_Reg"/>
</dbReference>
<dbReference type="InterPro" id="IPR036390">
    <property type="entry name" value="WH_DNA-bd_sf"/>
</dbReference>
<dbReference type="SUPFAM" id="SSF55781">
    <property type="entry name" value="GAF domain-like"/>
    <property type="match status" value="1"/>
</dbReference>
<sequence length="449" mass="49489">MIHERVAGVVGIGREVVALEIVGMQMVAGLNVRADVTNDRAVAQHLLISLQRVSRNLVSKVDGLRERDKLPFDFDALPREKTRSRNQAVVLRALKYQAGVGTPCVDSVMRGLRHENILDSFRELYSQRGFISVQSFISERIIHMRTSRSQANCAPEQSVFSLSILSFSVIKADMQAEDPTDADRYRAPALDKGLDILELLAEQKDGLTRAEITKSLGRNASEMYRMLERLVARQYVVRSPAGDRYSLSLKLYALAHRHPPMNRLITEALPVMQRFADRAEQSCHLATYDRGNLLVIAQVDGPGTWGISVRLGARIGLIDTGSGRVTLAFQSAEQRVHMLAEHTQVKGETPLDPVALEGAYAKIRADGFLHKESQQTFGVMDVSFPVLGPSGQAVATLTCPYLRRIDEYVAPPIDQVSALLGEAAAALSMYREPEAGIDVLQDARDSSAA</sequence>
<dbReference type="Gene3D" id="3.30.450.40">
    <property type="match status" value="1"/>
</dbReference>
<keyword evidence="3" id="KW-0804">Transcription</keyword>
<evidence type="ECO:0000256" key="1">
    <source>
        <dbReference type="ARBA" id="ARBA00023015"/>
    </source>
</evidence>
<accession>A0A158FIQ6</accession>
<evidence type="ECO:0000256" key="2">
    <source>
        <dbReference type="ARBA" id="ARBA00023125"/>
    </source>
</evidence>
<dbReference type="SUPFAM" id="SSF46785">
    <property type="entry name" value="Winged helix' DNA-binding domain"/>
    <property type="match status" value="1"/>
</dbReference>
<dbReference type="Proteomes" id="UP000054893">
    <property type="component" value="Unassembled WGS sequence"/>
</dbReference>
<dbReference type="GO" id="GO:0003700">
    <property type="term" value="F:DNA-binding transcription factor activity"/>
    <property type="evidence" value="ECO:0007669"/>
    <property type="project" value="TreeGrafter"/>
</dbReference>
<dbReference type="SMART" id="SM00346">
    <property type="entry name" value="HTH_ICLR"/>
    <property type="match status" value="1"/>
</dbReference>
<dbReference type="GO" id="GO:0003677">
    <property type="term" value="F:DNA binding"/>
    <property type="evidence" value="ECO:0007669"/>
    <property type="project" value="UniProtKB-KW"/>
</dbReference>
<proteinExistence type="predicted"/>
<name>A0A158FIQ6_CABSO</name>
<gene>
    <name evidence="6" type="ORF">AWB64_01363</name>
</gene>
<dbReference type="PROSITE" id="PS51078">
    <property type="entry name" value="ICLR_ED"/>
    <property type="match status" value="1"/>
</dbReference>
<reference evidence="6 7" key="1">
    <citation type="submission" date="2016-01" db="EMBL/GenBank/DDBJ databases">
        <authorList>
            <person name="Oliw E.H."/>
        </authorList>
    </citation>
    <scope>NUCLEOTIDE SEQUENCE [LARGE SCALE GENOMIC DNA]</scope>
    <source>
        <strain evidence="6">LMG 22029</strain>
    </source>
</reference>
<evidence type="ECO:0000259" key="4">
    <source>
        <dbReference type="PROSITE" id="PS51077"/>
    </source>
</evidence>
<dbReference type="PANTHER" id="PTHR30136:SF7">
    <property type="entry name" value="HTH-TYPE TRANSCRIPTIONAL REGULATOR KDGR-RELATED"/>
    <property type="match status" value="1"/>
</dbReference>
<protein>
    <submittedName>
        <fullName evidence="6">IclR family transcriptional regulator</fullName>
    </submittedName>
</protein>
<dbReference type="Pfam" id="PF01614">
    <property type="entry name" value="IclR_C"/>
    <property type="match status" value="1"/>
</dbReference>
<evidence type="ECO:0000259" key="5">
    <source>
        <dbReference type="PROSITE" id="PS51078"/>
    </source>
</evidence>
<evidence type="ECO:0000313" key="6">
    <source>
        <dbReference type="EMBL" id="SAL19816.1"/>
    </source>
</evidence>
<dbReference type="Gene3D" id="1.10.10.10">
    <property type="entry name" value="Winged helix-like DNA-binding domain superfamily/Winged helix DNA-binding domain"/>
    <property type="match status" value="1"/>
</dbReference>
<organism evidence="6 7">
    <name type="scientific">Caballeronia sordidicola</name>
    <name type="common">Burkholderia sordidicola</name>
    <dbReference type="NCBI Taxonomy" id="196367"/>
    <lineage>
        <taxon>Bacteria</taxon>
        <taxon>Pseudomonadati</taxon>
        <taxon>Pseudomonadota</taxon>
        <taxon>Betaproteobacteria</taxon>
        <taxon>Burkholderiales</taxon>
        <taxon>Burkholderiaceae</taxon>
        <taxon>Caballeronia</taxon>
    </lineage>
</organism>
<keyword evidence="2" id="KW-0238">DNA-binding</keyword>
<dbReference type="InterPro" id="IPR029016">
    <property type="entry name" value="GAF-like_dom_sf"/>
</dbReference>
<keyword evidence="1" id="KW-0805">Transcription regulation</keyword>
<evidence type="ECO:0000313" key="7">
    <source>
        <dbReference type="Proteomes" id="UP000054893"/>
    </source>
</evidence>
<feature type="domain" description="IclR-ED" evidence="5">
    <location>
        <begin position="250"/>
        <end position="433"/>
    </location>
</feature>
<dbReference type="PROSITE" id="PS51077">
    <property type="entry name" value="HTH_ICLR"/>
    <property type="match status" value="1"/>
</dbReference>
<dbReference type="InterPro" id="IPR005471">
    <property type="entry name" value="Tscrpt_reg_IclR_N"/>
</dbReference>
<feature type="domain" description="HTH iclR-type" evidence="4">
    <location>
        <begin position="187"/>
        <end position="249"/>
    </location>
</feature>
<dbReference type="Pfam" id="PF09339">
    <property type="entry name" value="HTH_IclR"/>
    <property type="match status" value="1"/>
</dbReference>
<dbReference type="InterPro" id="IPR036388">
    <property type="entry name" value="WH-like_DNA-bd_sf"/>
</dbReference>
<evidence type="ECO:0000256" key="3">
    <source>
        <dbReference type="ARBA" id="ARBA00023163"/>
    </source>
</evidence>
<dbReference type="InterPro" id="IPR014757">
    <property type="entry name" value="Tscrpt_reg_IclR_C"/>
</dbReference>
<dbReference type="EMBL" id="FCOC02000003">
    <property type="protein sequence ID" value="SAL19816.1"/>
    <property type="molecule type" value="Genomic_DNA"/>
</dbReference>
<dbReference type="AlphaFoldDB" id="A0A158FIQ6"/>
<dbReference type="PANTHER" id="PTHR30136">
    <property type="entry name" value="HELIX-TURN-HELIX TRANSCRIPTIONAL REGULATOR, ICLR FAMILY"/>
    <property type="match status" value="1"/>
</dbReference>